<sequence>MKFKISLVIGFVLLTISAIAQEEGPKSLSLQECIDYALTNNQSVVNAAYEKEIAQTQVGETLSRGLPQVNVDAGINYNFEPQKSLLDASNFDPSAPEGQEIELSFQQKYDGNLGLSVRQLIFDGSFFVGLQASKTYKELSTKEHIKTQIDVVEAVSKAYYNVLVTEERFELLKVNYGRLDSLLNDTRAMYENGFAEKIDVSRLKVQHNNLQVQVDNTQKLLVINRDLLKFQMGMPITQELLLTDQLEEVAFTDPTFENEDFNYTERIEYSQLQTNMALANLDLKNNRVQYIPTLYANFNYGYNTQTGQSSELFKSNRWLNYGNTGLSLNIPLFDGFLKSSRIQKNKIQIRQIEKSFEQMENTIDLQINQAKVNMANSLEQMKAQRENMELAEEIYNVTKIKYQEGVGSNLEVVEADADYKEAQTNYYNALYDALVAKVELDKAYGVLLK</sequence>
<evidence type="ECO:0000256" key="2">
    <source>
        <dbReference type="ARBA" id="ARBA00007613"/>
    </source>
</evidence>
<keyword evidence="7" id="KW-0998">Cell outer membrane</keyword>
<keyword evidence="3" id="KW-0813">Transport</keyword>
<dbReference type="Gene3D" id="1.20.1600.10">
    <property type="entry name" value="Outer membrane efflux proteins (OEP)"/>
    <property type="match status" value="1"/>
</dbReference>
<protein>
    <submittedName>
        <fullName evidence="10">TolC family protein</fullName>
    </submittedName>
</protein>
<evidence type="ECO:0000256" key="3">
    <source>
        <dbReference type="ARBA" id="ARBA00022448"/>
    </source>
</evidence>
<dbReference type="AlphaFoldDB" id="A0A937FYH2"/>
<keyword evidence="8" id="KW-0175">Coiled coil</keyword>
<keyword evidence="6" id="KW-0472">Membrane</keyword>
<comment type="caution">
    <text evidence="10">The sequence shown here is derived from an EMBL/GenBank/DDBJ whole genome shotgun (WGS) entry which is preliminary data.</text>
</comment>
<feature type="signal peptide" evidence="9">
    <location>
        <begin position="1"/>
        <end position="20"/>
    </location>
</feature>
<dbReference type="EMBL" id="JAEUGD010000004">
    <property type="protein sequence ID" value="MBL6445256.1"/>
    <property type="molecule type" value="Genomic_DNA"/>
</dbReference>
<gene>
    <name evidence="10" type="ORF">JMN32_02980</name>
</gene>
<evidence type="ECO:0000313" key="11">
    <source>
        <dbReference type="Proteomes" id="UP000614216"/>
    </source>
</evidence>
<evidence type="ECO:0000256" key="6">
    <source>
        <dbReference type="ARBA" id="ARBA00023136"/>
    </source>
</evidence>
<comment type="similarity">
    <text evidence="2">Belongs to the outer membrane factor (OMF) (TC 1.B.17) family.</text>
</comment>
<dbReference type="InterPro" id="IPR003423">
    <property type="entry name" value="OMP_efflux"/>
</dbReference>
<accession>A0A937FYH2</accession>
<dbReference type="SUPFAM" id="SSF56954">
    <property type="entry name" value="Outer membrane efflux proteins (OEP)"/>
    <property type="match status" value="1"/>
</dbReference>
<proteinExistence type="inferred from homology"/>
<dbReference type="PANTHER" id="PTHR30026:SF20">
    <property type="entry name" value="OUTER MEMBRANE PROTEIN TOLC"/>
    <property type="match status" value="1"/>
</dbReference>
<evidence type="ECO:0000256" key="9">
    <source>
        <dbReference type="SAM" id="SignalP"/>
    </source>
</evidence>
<dbReference type="GO" id="GO:0015288">
    <property type="term" value="F:porin activity"/>
    <property type="evidence" value="ECO:0007669"/>
    <property type="project" value="TreeGrafter"/>
</dbReference>
<keyword evidence="5" id="KW-0812">Transmembrane</keyword>
<dbReference type="RefSeq" id="WP_202854794.1">
    <property type="nucleotide sequence ID" value="NZ_JAEUGD010000004.1"/>
</dbReference>
<organism evidence="10 11">
    <name type="scientific">Fulvivirga marina</name>
    <dbReference type="NCBI Taxonomy" id="2494733"/>
    <lineage>
        <taxon>Bacteria</taxon>
        <taxon>Pseudomonadati</taxon>
        <taxon>Bacteroidota</taxon>
        <taxon>Cytophagia</taxon>
        <taxon>Cytophagales</taxon>
        <taxon>Fulvivirgaceae</taxon>
        <taxon>Fulvivirga</taxon>
    </lineage>
</organism>
<evidence type="ECO:0000256" key="8">
    <source>
        <dbReference type="SAM" id="Coils"/>
    </source>
</evidence>
<evidence type="ECO:0000256" key="7">
    <source>
        <dbReference type="ARBA" id="ARBA00023237"/>
    </source>
</evidence>
<evidence type="ECO:0000256" key="4">
    <source>
        <dbReference type="ARBA" id="ARBA00022452"/>
    </source>
</evidence>
<evidence type="ECO:0000256" key="5">
    <source>
        <dbReference type="ARBA" id="ARBA00022692"/>
    </source>
</evidence>
<name>A0A937FYH2_9BACT</name>
<dbReference type="Pfam" id="PF02321">
    <property type="entry name" value="OEP"/>
    <property type="match status" value="2"/>
</dbReference>
<dbReference type="PANTHER" id="PTHR30026">
    <property type="entry name" value="OUTER MEMBRANE PROTEIN TOLC"/>
    <property type="match status" value="1"/>
</dbReference>
<feature type="coiled-coil region" evidence="8">
    <location>
        <begin position="342"/>
        <end position="394"/>
    </location>
</feature>
<dbReference type="GO" id="GO:0015562">
    <property type="term" value="F:efflux transmembrane transporter activity"/>
    <property type="evidence" value="ECO:0007669"/>
    <property type="project" value="InterPro"/>
</dbReference>
<dbReference type="GO" id="GO:0009279">
    <property type="term" value="C:cell outer membrane"/>
    <property type="evidence" value="ECO:0007669"/>
    <property type="project" value="UniProtKB-SubCell"/>
</dbReference>
<dbReference type="Proteomes" id="UP000614216">
    <property type="component" value="Unassembled WGS sequence"/>
</dbReference>
<comment type="subcellular location">
    <subcellularLocation>
        <location evidence="1">Cell outer membrane</location>
    </subcellularLocation>
</comment>
<evidence type="ECO:0000256" key="1">
    <source>
        <dbReference type="ARBA" id="ARBA00004442"/>
    </source>
</evidence>
<reference evidence="10" key="1">
    <citation type="submission" date="2021-01" db="EMBL/GenBank/DDBJ databases">
        <title>Fulvivirga kasyanovii gen. nov., sp nov., a novel member of the phylum Bacteroidetes isolated from seawater in a mussel farm.</title>
        <authorList>
            <person name="Zhao L.-H."/>
            <person name="Wang Z.-J."/>
        </authorList>
    </citation>
    <scope>NUCLEOTIDE SEQUENCE</scope>
    <source>
        <strain evidence="10">29W222</strain>
    </source>
</reference>
<keyword evidence="9" id="KW-0732">Signal</keyword>
<keyword evidence="11" id="KW-1185">Reference proteome</keyword>
<feature type="chain" id="PRO_5037142832" evidence="9">
    <location>
        <begin position="21"/>
        <end position="449"/>
    </location>
</feature>
<dbReference type="GO" id="GO:1990281">
    <property type="term" value="C:efflux pump complex"/>
    <property type="evidence" value="ECO:0007669"/>
    <property type="project" value="TreeGrafter"/>
</dbReference>
<keyword evidence="4" id="KW-1134">Transmembrane beta strand</keyword>
<dbReference type="InterPro" id="IPR051906">
    <property type="entry name" value="TolC-like"/>
</dbReference>
<evidence type="ECO:0000313" key="10">
    <source>
        <dbReference type="EMBL" id="MBL6445256.1"/>
    </source>
</evidence>